<dbReference type="Gene3D" id="2.40.37.30">
    <property type="match status" value="2"/>
</dbReference>
<evidence type="ECO:0000313" key="3">
    <source>
        <dbReference type="EMBL" id="QUL99582.1"/>
    </source>
</evidence>
<dbReference type="SUPFAM" id="SSF51419">
    <property type="entry name" value="PLP-binding barrel"/>
    <property type="match status" value="1"/>
</dbReference>
<dbReference type="EMBL" id="CP062796">
    <property type="protein sequence ID" value="QUL99582.1"/>
    <property type="molecule type" value="Genomic_DNA"/>
</dbReference>
<dbReference type="InterPro" id="IPR048449">
    <property type="entry name" value="YhfX-like_C"/>
</dbReference>
<name>A0AAT9LEY7_9FIRM</name>
<dbReference type="InterPro" id="IPR029066">
    <property type="entry name" value="PLP-binding_barrel"/>
</dbReference>
<evidence type="ECO:0000259" key="2">
    <source>
        <dbReference type="Pfam" id="PF21279"/>
    </source>
</evidence>
<gene>
    <name evidence="3" type="ORF">IMF26_04845</name>
</gene>
<dbReference type="Pfam" id="PF01168">
    <property type="entry name" value="Ala_racemase_N"/>
    <property type="match status" value="1"/>
</dbReference>
<sequence>MFLESMVKRNPQLIVTACELHRKGLIPPNTYVIDKDAVFQNARIIADSARKHGLGLYFMTKQIGRNPELADAISKAGIDSAVAVDYEEAQQLHGFGIRLGHVGHLVQVPSGLIEWVISVAPEVVTCFSVDKARELSEAAVKAGTRQNILLRVVSRDDFFYPMQSGGIAIEELPRAIEELKKLPGIQVVGVTSFPCLIMDNATREPRPTPNVNTMLRAASILRDAGVEVRQINGPSMTCASTMGLLKSLGISHAEPGHSLTGTTPLHAVSDQPEIPAMVYVSEVSHVFKNEAYVFGGGFYARSHLKEALVGNDPDTICERRFRASQPRQDHIDYYLPVRVADNVKVGDTAIFAFRTQIFVTRSYVAVVEGISGGNPHLTGLYDSRGNLLRKVQG</sequence>
<dbReference type="KEGG" id="fcz:IMF26_04845"/>
<organism evidence="3">
    <name type="scientific">Candidatus Fermentithermobacillus carboniphilus</name>
    <dbReference type="NCBI Taxonomy" id="3085328"/>
    <lineage>
        <taxon>Bacteria</taxon>
        <taxon>Bacillati</taxon>
        <taxon>Bacillota</taxon>
        <taxon>Candidatus Fermentithermobacillia</taxon>
        <taxon>Candidatus Fermentithermobacillales</taxon>
        <taxon>Candidatus Fermentithermobacillaceae</taxon>
        <taxon>Candidatus Fermentithermobacillus</taxon>
    </lineage>
</organism>
<feature type="domain" description="YhfX-like C-terminal" evidence="2">
    <location>
        <begin position="278"/>
        <end position="377"/>
    </location>
</feature>
<evidence type="ECO:0000259" key="1">
    <source>
        <dbReference type="Pfam" id="PF01168"/>
    </source>
</evidence>
<proteinExistence type="predicted"/>
<accession>A0AAT9LEY7</accession>
<reference evidence="3" key="1">
    <citation type="submission" date="2020-10" db="EMBL/GenBank/DDBJ databases">
        <authorList>
            <person name="Kadnikov V."/>
            <person name="Beletsky A.V."/>
            <person name="Mardanov A.V."/>
            <person name="Karnachuk O.V."/>
            <person name="Ravin N.V."/>
        </authorList>
    </citation>
    <scope>NUCLEOTIDE SEQUENCE</scope>
    <source>
        <strain evidence="3">Bu02</strain>
    </source>
</reference>
<protein>
    <submittedName>
        <fullName evidence="3">YhfX family PLP-dependent enzyme</fullName>
    </submittedName>
</protein>
<reference evidence="3" key="2">
    <citation type="journal article" date="2023" name="Biology">
        <title>Prokaryotic Life Associated with Coal-Fire Gas Vents Revealed by Metagenomics.</title>
        <authorList>
            <person name="Kadnikov V.V."/>
            <person name="Mardanov A.V."/>
            <person name="Beletsky A.V."/>
            <person name="Karnachuk O.V."/>
            <person name="Ravin N.V."/>
        </authorList>
    </citation>
    <scope>NUCLEOTIDE SEQUENCE</scope>
    <source>
        <strain evidence="3">Bu02</strain>
    </source>
</reference>
<dbReference type="Pfam" id="PF21279">
    <property type="entry name" value="YhfX-like_C"/>
    <property type="match status" value="1"/>
</dbReference>
<dbReference type="InterPro" id="IPR001608">
    <property type="entry name" value="Ala_racemase_N"/>
</dbReference>
<feature type="domain" description="Alanine racemase N-terminal" evidence="1">
    <location>
        <begin position="33"/>
        <end position="264"/>
    </location>
</feature>
<dbReference type="CDD" id="cd06811">
    <property type="entry name" value="PLPDE_III_yhfX_like"/>
    <property type="match status" value="1"/>
</dbReference>
<dbReference type="AlphaFoldDB" id="A0AAT9LEY7"/>